<evidence type="ECO:0000256" key="6">
    <source>
        <dbReference type="SAM" id="Phobius"/>
    </source>
</evidence>
<dbReference type="SUPFAM" id="SSF103473">
    <property type="entry name" value="MFS general substrate transporter"/>
    <property type="match status" value="1"/>
</dbReference>
<evidence type="ECO:0000256" key="3">
    <source>
        <dbReference type="ARBA" id="ARBA00022989"/>
    </source>
</evidence>
<keyword evidence="3 6" id="KW-1133">Transmembrane helix</keyword>
<feature type="transmembrane region" description="Helical" evidence="6">
    <location>
        <begin position="87"/>
        <end position="109"/>
    </location>
</feature>
<evidence type="ECO:0000313" key="7">
    <source>
        <dbReference type="EMBL" id="SDP84575.1"/>
    </source>
</evidence>
<organism evidence="7 8">
    <name type="scientific">Lentzea jiangxiensis</name>
    <dbReference type="NCBI Taxonomy" id="641025"/>
    <lineage>
        <taxon>Bacteria</taxon>
        <taxon>Bacillati</taxon>
        <taxon>Actinomycetota</taxon>
        <taxon>Actinomycetes</taxon>
        <taxon>Pseudonocardiales</taxon>
        <taxon>Pseudonocardiaceae</taxon>
        <taxon>Lentzea</taxon>
    </lineage>
</organism>
<feature type="compositionally biased region" description="Polar residues" evidence="5">
    <location>
        <begin position="177"/>
        <end position="200"/>
    </location>
</feature>
<dbReference type="InterPro" id="IPR036259">
    <property type="entry name" value="MFS_trans_sf"/>
</dbReference>
<evidence type="ECO:0000313" key="8">
    <source>
        <dbReference type="Proteomes" id="UP000199691"/>
    </source>
</evidence>
<evidence type="ECO:0000256" key="2">
    <source>
        <dbReference type="ARBA" id="ARBA00022692"/>
    </source>
</evidence>
<protein>
    <recommendedName>
        <fullName evidence="9">MFS transporter</fullName>
    </recommendedName>
</protein>
<feature type="transmembrane region" description="Helical" evidence="6">
    <location>
        <begin position="6"/>
        <end position="27"/>
    </location>
</feature>
<comment type="subcellular location">
    <subcellularLocation>
        <location evidence="1">Membrane</location>
        <topology evidence="1">Multi-pass membrane protein</topology>
    </subcellularLocation>
</comment>
<dbReference type="PANTHER" id="PTHR23501:SF197">
    <property type="entry name" value="COMD"/>
    <property type="match status" value="1"/>
</dbReference>
<sequence>NLVLMGAYLALVGVGVGLTMQNLVLAVQNGVGMADLGAASSTATFLRSLGGTAGVSVLGAVLAAQVSTKTLDPASLSPVVRDSYGDAMGELFLIAAGLAVFTVIAVLLIKEQPLRDSVDEDVVVTPTGSGAQTVATELDSPVDTDQRIVDKSVPVVDKLLVLSSDDDQDVAARSAALRSTQNSLPSGSRRVTQPVPSGLR</sequence>
<keyword evidence="8" id="KW-1185">Reference proteome</keyword>
<proteinExistence type="predicted"/>
<evidence type="ECO:0000256" key="4">
    <source>
        <dbReference type="ARBA" id="ARBA00023136"/>
    </source>
</evidence>
<keyword evidence="4 6" id="KW-0472">Membrane</keyword>
<dbReference type="GO" id="GO:0022857">
    <property type="term" value="F:transmembrane transporter activity"/>
    <property type="evidence" value="ECO:0007669"/>
    <property type="project" value="TreeGrafter"/>
</dbReference>
<feature type="transmembrane region" description="Helical" evidence="6">
    <location>
        <begin position="48"/>
        <end position="67"/>
    </location>
</feature>
<dbReference type="EMBL" id="FNIX01000016">
    <property type="protein sequence ID" value="SDP84575.1"/>
    <property type="molecule type" value="Genomic_DNA"/>
</dbReference>
<keyword evidence="2 6" id="KW-0812">Transmembrane</keyword>
<evidence type="ECO:0008006" key="9">
    <source>
        <dbReference type="Google" id="ProtNLM"/>
    </source>
</evidence>
<feature type="region of interest" description="Disordered" evidence="5">
    <location>
        <begin position="173"/>
        <end position="200"/>
    </location>
</feature>
<dbReference type="Proteomes" id="UP000199691">
    <property type="component" value="Unassembled WGS sequence"/>
</dbReference>
<dbReference type="GO" id="GO:0005886">
    <property type="term" value="C:plasma membrane"/>
    <property type="evidence" value="ECO:0007669"/>
    <property type="project" value="TreeGrafter"/>
</dbReference>
<dbReference type="AlphaFoldDB" id="A0A1H0W227"/>
<name>A0A1H0W227_9PSEU</name>
<gene>
    <name evidence="7" type="ORF">SAMN05421507_116186</name>
</gene>
<dbReference type="PANTHER" id="PTHR23501">
    <property type="entry name" value="MAJOR FACILITATOR SUPERFAMILY"/>
    <property type="match status" value="1"/>
</dbReference>
<evidence type="ECO:0000256" key="5">
    <source>
        <dbReference type="SAM" id="MobiDB-lite"/>
    </source>
</evidence>
<feature type="non-terminal residue" evidence="7">
    <location>
        <position position="1"/>
    </location>
</feature>
<accession>A0A1H0W227</accession>
<evidence type="ECO:0000256" key="1">
    <source>
        <dbReference type="ARBA" id="ARBA00004141"/>
    </source>
</evidence>
<dbReference type="STRING" id="641025.SAMN05421507_116186"/>
<reference evidence="8" key="1">
    <citation type="submission" date="2016-10" db="EMBL/GenBank/DDBJ databases">
        <authorList>
            <person name="Varghese N."/>
            <person name="Submissions S."/>
        </authorList>
    </citation>
    <scope>NUCLEOTIDE SEQUENCE [LARGE SCALE GENOMIC DNA]</scope>
    <source>
        <strain evidence="8">CGMCC 4.6609</strain>
    </source>
</reference>